<dbReference type="AlphaFoldDB" id="A0A1U9JVW2"/>
<reference evidence="1 2" key="1">
    <citation type="journal article" date="2010" name="Science">
        <title>Genomic comparison of the ants Camponotus floridanus and Harpegnathos saltator.</title>
        <authorList>
            <person name="Bonasio R."/>
            <person name="Zhang G."/>
            <person name="Ye C."/>
            <person name="Mutti N.S."/>
            <person name="Fang X."/>
            <person name="Qin N."/>
            <person name="Donahue G."/>
            <person name="Yang P."/>
            <person name="Li Q."/>
            <person name="Li C."/>
            <person name="Zhang P."/>
            <person name="Huang Z."/>
            <person name="Berger S.L."/>
            <person name="Reinberg D."/>
            <person name="Wang J."/>
            <person name="Liebig J."/>
        </authorList>
    </citation>
    <scope>NUCLEOTIDE SEQUENCE [LARGE SCALE GENOMIC DNA]</scope>
    <source>
        <strain evidence="1 2">Hsal</strain>
    </source>
</reference>
<evidence type="ECO:0000313" key="1">
    <source>
        <dbReference type="EMBL" id="AQS41986.1"/>
    </source>
</evidence>
<accession>A0A1U9JVW2</accession>
<name>A0A1U9JVW2_9HYPH</name>
<evidence type="ECO:0008006" key="3">
    <source>
        <dbReference type="Google" id="ProtNLM"/>
    </source>
</evidence>
<dbReference type="Proteomes" id="UP000188912">
    <property type="component" value="Chromosome"/>
</dbReference>
<organism evidence="1 2">
    <name type="scientific">Candidatus Tokpelaia hoelldobleri</name>
    <dbReference type="NCBI Taxonomy" id="1902579"/>
    <lineage>
        <taxon>Bacteria</taxon>
        <taxon>Pseudomonadati</taxon>
        <taxon>Pseudomonadota</taxon>
        <taxon>Alphaproteobacteria</taxon>
        <taxon>Hyphomicrobiales</taxon>
        <taxon>Candidatus Tokpelaia</taxon>
    </lineage>
</organism>
<dbReference type="EMBL" id="CP017315">
    <property type="protein sequence ID" value="AQS41986.1"/>
    <property type="molecule type" value="Genomic_DNA"/>
</dbReference>
<dbReference type="SUPFAM" id="SSF158587">
    <property type="entry name" value="Jann4075-like"/>
    <property type="match status" value="1"/>
</dbReference>
<reference evidence="1 2" key="2">
    <citation type="journal article" date="2016" name="Sci. Rep.">
        <title>The genome of Rhizobiales bacteria in predatory ants reveals urease gene functions but no genes for nitrogen fixation.</title>
        <authorList>
            <person name="Neuvonen M.M."/>
            <person name="Tamarit D."/>
            <person name="Naslund K."/>
            <person name="Liebig J."/>
            <person name="Feldhaar H."/>
            <person name="Moran N.A."/>
            <person name="Guy L."/>
            <person name="Andersson S.G."/>
        </authorList>
    </citation>
    <scope>NUCLEOTIDE SEQUENCE [LARGE SCALE GENOMIC DNA]</scope>
    <source>
        <strain evidence="1 2">Hsal</strain>
    </source>
</reference>
<gene>
    <name evidence="1" type="ORF">BHV28_13020</name>
</gene>
<dbReference type="Pfam" id="PF11015">
    <property type="entry name" value="DUF2853"/>
    <property type="match status" value="1"/>
</dbReference>
<dbReference type="KEGG" id="thd:BHV28_13020"/>
<proteinExistence type="predicted"/>
<dbReference type="InterPro" id="IPR023154">
    <property type="entry name" value="Jann4075-like_sf"/>
</dbReference>
<dbReference type="InterPro" id="IPR021274">
    <property type="entry name" value="DUF2853"/>
</dbReference>
<sequence length="111" mass="12548">MSYPTYDLEKCLADIERFDSHPDRGAVERLTHYLLPTIQNHDAQFVATSEEQEVTYVEEKWAQDRLGASASAAHEAVAHVARQMKDTHNKSRITFYYLVAKKLGKLGAIPG</sequence>
<dbReference type="STRING" id="1902579.BHV28_13020"/>
<dbReference type="Gene3D" id="1.10.238.120">
    <property type="entry name" value="Jann4075-like"/>
    <property type="match status" value="1"/>
</dbReference>
<keyword evidence="2" id="KW-1185">Reference proteome</keyword>
<evidence type="ECO:0000313" key="2">
    <source>
        <dbReference type="Proteomes" id="UP000188912"/>
    </source>
</evidence>
<protein>
    <recommendedName>
        <fullName evidence="3">DUF2853 family protein</fullName>
    </recommendedName>
</protein>